<accession>A0ABN2INI7</accession>
<comment type="caution">
    <text evidence="1">The sequence shown here is derived from an EMBL/GenBank/DDBJ whole genome shotgun (WGS) entry which is preliminary data.</text>
</comment>
<keyword evidence="2" id="KW-1185">Reference proteome</keyword>
<evidence type="ECO:0000313" key="2">
    <source>
        <dbReference type="Proteomes" id="UP001500280"/>
    </source>
</evidence>
<gene>
    <name evidence="1" type="ORF">GCM10009745_65520</name>
</gene>
<proteinExistence type="predicted"/>
<sequence length="128" mass="14672">MSNDPRLVFLFDDSEVHIFQSLAAAEGWMEAADVVDGEYIAALTDTGQVIRMTTTANHEVVLELTDETNPTKLRQLLRQHSAEAGQPDTDLDPIDFANRAWQLEWDTRWPKWPRWLDKRLHPHGPPQA</sequence>
<evidence type="ECO:0000313" key="1">
    <source>
        <dbReference type="EMBL" id="GAA1708572.1"/>
    </source>
</evidence>
<dbReference type="EMBL" id="BAAANF010000022">
    <property type="protein sequence ID" value="GAA1708572.1"/>
    <property type="molecule type" value="Genomic_DNA"/>
</dbReference>
<dbReference type="Proteomes" id="UP001500280">
    <property type="component" value="Unassembled WGS sequence"/>
</dbReference>
<organism evidence="1 2">
    <name type="scientific">Kribbella yunnanensis</name>
    <dbReference type="NCBI Taxonomy" id="190194"/>
    <lineage>
        <taxon>Bacteria</taxon>
        <taxon>Bacillati</taxon>
        <taxon>Actinomycetota</taxon>
        <taxon>Actinomycetes</taxon>
        <taxon>Propionibacteriales</taxon>
        <taxon>Kribbellaceae</taxon>
        <taxon>Kribbella</taxon>
    </lineage>
</organism>
<protein>
    <submittedName>
        <fullName evidence="1">Uncharacterized protein</fullName>
    </submittedName>
</protein>
<dbReference type="RefSeq" id="WP_344160671.1">
    <property type="nucleotide sequence ID" value="NZ_BAAANF010000022.1"/>
</dbReference>
<reference evidence="1 2" key="1">
    <citation type="journal article" date="2019" name="Int. J. Syst. Evol. Microbiol.">
        <title>The Global Catalogue of Microorganisms (GCM) 10K type strain sequencing project: providing services to taxonomists for standard genome sequencing and annotation.</title>
        <authorList>
            <consortium name="The Broad Institute Genomics Platform"/>
            <consortium name="The Broad Institute Genome Sequencing Center for Infectious Disease"/>
            <person name="Wu L."/>
            <person name="Ma J."/>
        </authorList>
    </citation>
    <scope>NUCLEOTIDE SEQUENCE [LARGE SCALE GENOMIC DNA]</scope>
    <source>
        <strain evidence="1 2">JCM 14307</strain>
    </source>
</reference>
<name>A0ABN2INI7_9ACTN</name>